<dbReference type="GO" id="GO:0005634">
    <property type="term" value="C:nucleus"/>
    <property type="evidence" value="ECO:0007669"/>
    <property type="project" value="TreeGrafter"/>
</dbReference>
<keyword evidence="6" id="KW-0456">Lyase</keyword>
<evidence type="ECO:0000256" key="4">
    <source>
        <dbReference type="ARBA" id="ARBA00022801"/>
    </source>
</evidence>
<dbReference type="GO" id="GO:0006285">
    <property type="term" value="P:base-excision repair, AP site formation"/>
    <property type="evidence" value="ECO:0007669"/>
    <property type="project" value="TreeGrafter"/>
</dbReference>
<protein>
    <recommendedName>
        <fullName evidence="2">DNA-(apurinic or apyrimidinic site) lyase</fullName>
        <ecNumber evidence="2">4.2.99.18</ecNumber>
    </recommendedName>
</protein>
<dbReference type="AlphaFoldDB" id="A0A8T3AE46"/>
<dbReference type="InterPro" id="IPR011257">
    <property type="entry name" value="DNA_glycosylase"/>
</dbReference>
<gene>
    <name evidence="12" type="ORF">KFK09_024543</name>
</gene>
<evidence type="ECO:0000256" key="6">
    <source>
        <dbReference type="ARBA" id="ARBA00023239"/>
    </source>
</evidence>
<keyword evidence="5" id="KW-0234">DNA repair</keyword>
<name>A0A8T3AE46_DENNO</name>
<evidence type="ECO:0000256" key="9">
    <source>
        <dbReference type="ARBA" id="ARBA00044632"/>
    </source>
</evidence>
<dbReference type="SMART" id="SM00478">
    <property type="entry name" value="ENDO3c"/>
    <property type="match status" value="1"/>
</dbReference>
<evidence type="ECO:0000256" key="10">
    <source>
        <dbReference type="SAM" id="MobiDB-lite"/>
    </source>
</evidence>
<keyword evidence="8" id="KW-0326">Glycosidase</keyword>
<sequence>MCLVRAWNTGLFASASAEELSKESEVGAEVGTLKFASSRRSQIMSDVADAKDQYSASVDDLATWIGRPVGVGERPQVKRASGDRKPKMYCSLDVMEKTFEDIEVLPTWLMHFLTDHIRSIWSCNGQECGEGDESFKAVCREDLEYLKLPDRVVVTIELNVHNVFDIPALPLPRSTCTQTTSPFLRSHEPAAAAEDTAADNSADFLCHFSATSLPSPHPTTPPKEESNSSAPFRSRTQRSLNTSLLHSAAGRDWQLLDVPRSELSLPLTLPTGQTFRWRRTGPSQFTGVVGPHLFSLKHSDEDPSGRVHFFLHHSSDTSCARAALSDYLNLEVSLTAMWRGFSAADPRFDEISRRFDGGARVLRQDPVECVFQFLCSSNNNIARIEKMVGVLSSFGEYLGSVGGFHFHQFPTLERLSAVSEQQLREAGFGYRAKYIVGAIKALQDKPGGGVEWLASLRSMDLQDVLEALCSLPGVGPKVAACIALFSLDQHHAIPVDTHVWKIATRYFMPELSGAQMTPKLSTRVAEIFIETFGKYAGGVDCGDCTSRFFGSFVAVRLRSYDDIIITFVFLEAPRNKGQLAFNDLKKISIN</sequence>
<keyword evidence="3" id="KW-0227">DNA damage</keyword>
<dbReference type="SMR" id="A0A8T3AE46"/>
<evidence type="ECO:0000256" key="3">
    <source>
        <dbReference type="ARBA" id="ARBA00022763"/>
    </source>
</evidence>
<dbReference type="PANTHER" id="PTHR10242">
    <property type="entry name" value="8-OXOGUANINE DNA GLYCOSYLASE"/>
    <property type="match status" value="1"/>
</dbReference>
<dbReference type="SUPFAM" id="SSF48150">
    <property type="entry name" value="DNA-glycosylase"/>
    <property type="match status" value="1"/>
</dbReference>
<keyword evidence="13" id="KW-1185">Reference proteome</keyword>
<organism evidence="12 13">
    <name type="scientific">Dendrobium nobile</name>
    <name type="common">Orchid</name>
    <dbReference type="NCBI Taxonomy" id="94219"/>
    <lineage>
        <taxon>Eukaryota</taxon>
        <taxon>Viridiplantae</taxon>
        <taxon>Streptophyta</taxon>
        <taxon>Embryophyta</taxon>
        <taxon>Tracheophyta</taxon>
        <taxon>Spermatophyta</taxon>
        <taxon>Magnoliopsida</taxon>
        <taxon>Liliopsida</taxon>
        <taxon>Asparagales</taxon>
        <taxon>Orchidaceae</taxon>
        <taxon>Epidendroideae</taxon>
        <taxon>Malaxideae</taxon>
        <taxon>Dendrobiinae</taxon>
        <taxon>Dendrobium</taxon>
    </lineage>
</organism>
<dbReference type="EC" id="4.2.99.18" evidence="2"/>
<dbReference type="InterPro" id="IPR023170">
    <property type="entry name" value="HhH_base_excis_C"/>
</dbReference>
<evidence type="ECO:0000259" key="11">
    <source>
        <dbReference type="SMART" id="SM00478"/>
    </source>
</evidence>
<keyword evidence="7" id="KW-0511">Multifunctional enzyme</keyword>
<dbReference type="Proteomes" id="UP000829196">
    <property type="component" value="Unassembled WGS sequence"/>
</dbReference>
<comment type="similarity">
    <text evidence="1">Belongs to the type-1 OGG1 family.</text>
</comment>
<dbReference type="GO" id="GO:0003684">
    <property type="term" value="F:damaged DNA binding"/>
    <property type="evidence" value="ECO:0007669"/>
    <property type="project" value="InterPro"/>
</dbReference>
<dbReference type="GO" id="GO:0006289">
    <property type="term" value="P:nucleotide-excision repair"/>
    <property type="evidence" value="ECO:0007669"/>
    <property type="project" value="InterPro"/>
</dbReference>
<proteinExistence type="inferred from homology"/>
<dbReference type="Pfam" id="PF07934">
    <property type="entry name" value="OGG_N"/>
    <property type="match status" value="1"/>
</dbReference>
<evidence type="ECO:0000256" key="2">
    <source>
        <dbReference type="ARBA" id="ARBA00012720"/>
    </source>
</evidence>
<comment type="catalytic activity">
    <reaction evidence="9">
        <text>2'-deoxyribonucleotide-(2'-deoxyribose 5'-phosphate)-2'-deoxyribonucleotide-DNA = a 3'-end 2'-deoxyribonucleotide-(2,3-dehydro-2,3-deoxyribose 5'-phosphate)-DNA + a 5'-end 5'-phospho-2'-deoxyribonucleoside-DNA + H(+)</text>
        <dbReference type="Rhea" id="RHEA:66592"/>
        <dbReference type="Rhea" id="RHEA-COMP:13180"/>
        <dbReference type="Rhea" id="RHEA-COMP:16897"/>
        <dbReference type="Rhea" id="RHEA-COMP:17067"/>
        <dbReference type="ChEBI" id="CHEBI:15378"/>
        <dbReference type="ChEBI" id="CHEBI:136412"/>
        <dbReference type="ChEBI" id="CHEBI:157695"/>
        <dbReference type="ChEBI" id="CHEBI:167181"/>
        <dbReference type="EC" id="4.2.99.18"/>
    </reaction>
</comment>
<dbReference type="EMBL" id="JAGYWB010000017">
    <property type="protein sequence ID" value="KAI0494409.1"/>
    <property type="molecule type" value="Genomic_DNA"/>
</dbReference>
<dbReference type="CDD" id="cd00056">
    <property type="entry name" value="ENDO3c"/>
    <property type="match status" value="1"/>
</dbReference>
<evidence type="ECO:0000313" key="12">
    <source>
        <dbReference type="EMBL" id="KAI0494409.1"/>
    </source>
</evidence>
<dbReference type="FunFam" id="1.10.340.30:FF:000012">
    <property type="entry name" value="N-glycosylase/DNA lyase"/>
    <property type="match status" value="1"/>
</dbReference>
<dbReference type="PANTHER" id="PTHR10242:SF2">
    <property type="entry name" value="N-GLYCOSYLASE_DNA LYASE"/>
    <property type="match status" value="1"/>
</dbReference>
<accession>A0A8T3AE46</accession>
<reference evidence="12" key="1">
    <citation type="journal article" date="2022" name="Front. Genet.">
        <title>Chromosome-Scale Assembly of the Dendrobium nobile Genome Provides Insights Into the Molecular Mechanism of the Biosynthesis of the Medicinal Active Ingredient of Dendrobium.</title>
        <authorList>
            <person name="Xu Q."/>
            <person name="Niu S.-C."/>
            <person name="Li K.-L."/>
            <person name="Zheng P.-J."/>
            <person name="Zhang X.-J."/>
            <person name="Jia Y."/>
            <person name="Liu Y."/>
            <person name="Niu Y.-X."/>
            <person name="Yu L.-H."/>
            <person name="Chen D.-F."/>
            <person name="Zhang G.-Q."/>
        </authorList>
    </citation>
    <scope>NUCLEOTIDE SEQUENCE</scope>
    <source>
        <tissue evidence="12">Leaf</tissue>
    </source>
</reference>
<dbReference type="Gene3D" id="1.10.340.30">
    <property type="entry name" value="Hypothetical protein, domain 2"/>
    <property type="match status" value="1"/>
</dbReference>
<dbReference type="GO" id="GO:0034039">
    <property type="term" value="F:8-oxo-7,8-dihydroguanine DNA N-glycosylase activity"/>
    <property type="evidence" value="ECO:0007669"/>
    <property type="project" value="TreeGrafter"/>
</dbReference>
<dbReference type="InterPro" id="IPR012904">
    <property type="entry name" value="OGG_N"/>
</dbReference>
<evidence type="ECO:0000256" key="1">
    <source>
        <dbReference type="ARBA" id="ARBA00010679"/>
    </source>
</evidence>
<comment type="caution">
    <text evidence="12">The sequence shown here is derived from an EMBL/GenBank/DDBJ whole genome shotgun (WGS) entry which is preliminary data.</text>
</comment>
<dbReference type="OrthoDB" id="238681at2759"/>
<dbReference type="InterPro" id="IPR052054">
    <property type="entry name" value="Oxidative_DNA_repair_enzyme"/>
</dbReference>
<feature type="domain" description="HhH-GPD" evidence="11">
    <location>
        <begin position="375"/>
        <end position="544"/>
    </location>
</feature>
<evidence type="ECO:0000256" key="5">
    <source>
        <dbReference type="ARBA" id="ARBA00023204"/>
    </source>
</evidence>
<feature type="region of interest" description="Disordered" evidence="10">
    <location>
        <begin position="213"/>
        <end position="236"/>
    </location>
</feature>
<dbReference type="InterPro" id="IPR003265">
    <property type="entry name" value="HhH-GPD_domain"/>
</dbReference>
<dbReference type="SUPFAM" id="SSF55945">
    <property type="entry name" value="TATA-box binding protein-like"/>
    <property type="match status" value="1"/>
</dbReference>
<dbReference type="Gene3D" id="1.10.1670.10">
    <property type="entry name" value="Helix-hairpin-Helix base-excision DNA repair enzymes (C-terminal)"/>
    <property type="match status" value="1"/>
</dbReference>
<dbReference type="Gene3D" id="3.30.310.40">
    <property type="match status" value="1"/>
</dbReference>
<dbReference type="GO" id="GO:0140078">
    <property type="term" value="F:class I DNA-(apurinic or apyrimidinic site) endonuclease activity"/>
    <property type="evidence" value="ECO:0007669"/>
    <property type="project" value="UniProtKB-EC"/>
</dbReference>
<evidence type="ECO:0000256" key="8">
    <source>
        <dbReference type="ARBA" id="ARBA00023295"/>
    </source>
</evidence>
<evidence type="ECO:0000313" key="13">
    <source>
        <dbReference type="Proteomes" id="UP000829196"/>
    </source>
</evidence>
<evidence type="ECO:0000256" key="7">
    <source>
        <dbReference type="ARBA" id="ARBA00023268"/>
    </source>
</evidence>
<dbReference type="Pfam" id="PF00730">
    <property type="entry name" value="HhH-GPD"/>
    <property type="match status" value="1"/>
</dbReference>
<keyword evidence="4" id="KW-0378">Hydrolase</keyword>